<sequence length="423" mass="45896">MGGAITGILLAITFVAFVVYAMKGGNLTVGFFVMAVLWTMIGLVPFNQAIKEIFTDPVLNYGKTASYIIFGSWFGRVLVDTGIAGSISRRTEKVGKKNPVLATILIALVIALIFTSSYGVGSAIAVGVILFPIMFSIGVPKPIAVSVFTMSIGAAMYVNNVLFVQFQVFFPEVSWDAHYQRFGFVAMIIQMLIVLLFILFNAKKIRNGKPEIVATDSSEAIAEVPIWTYVLPVLPVALSIFAKWDAVPALLLSTIIAFLATGNMKSYTRFVKMMNETATHAISDISGLLIMLFVLTMFQSAAVHAMSGFTEVFQQIIPSSKVIMIIIIAILAPLSFFRGPLMLYGAGAATAAVLVGTGKFDQYFLYGLLVVPSMMGVSACITQSWNLWAVQYARLDTKTFLSTGIPWAWGATVLNLIAALYLL</sequence>
<feature type="transmembrane region" description="Helical" evidence="1">
    <location>
        <begin position="29"/>
        <end position="47"/>
    </location>
</feature>
<feature type="transmembrane region" description="Helical" evidence="1">
    <location>
        <begin position="246"/>
        <end position="264"/>
    </location>
</feature>
<protein>
    <recommendedName>
        <fullName evidence="4">Gluconate:proton symporter</fullName>
    </recommendedName>
</protein>
<accession>A0ABZ2SUH7</accession>
<feature type="transmembrane region" description="Helical" evidence="1">
    <location>
        <begin position="312"/>
        <end position="334"/>
    </location>
</feature>
<proteinExistence type="predicted"/>
<evidence type="ECO:0000313" key="3">
    <source>
        <dbReference type="Proteomes" id="UP000664701"/>
    </source>
</evidence>
<feature type="transmembrane region" description="Helical" evidence="1">
    <location>
        <begin position="285"/>
        <end position="306"/>
    </location>
</feature>
<dbReference type="EMBL" id="CP147251">
    <property type="protein sequence ID" value="WYJ77754.1"/>
    <property type="molecule type" value="Genomic_DNA"/>
</dbReference>
<keyword evidence="1" id="KW-1133">Transmembrane helix</keyword>
<gene>
    <name evidence="2" type="ORF">DOK78_002392</name>
</gene>
<organism evidence="2 3">
    <name type="scientific">Candidatus Enterococcus lowellii</name>
    <dbReference type="NCBI Taxonomy" id="2230877"/>
    <lineage>
        <taxon>Bacteria</taxon>
        <taxon>Bacillati</taxon>
        <taxon>Bacillota</taxon>
        <taxon>Bacilli</taxon>
        <taxon>Lactobacillales</taxon>
        <taxon>Enterococcaceae</taxon>
        <taxon>Enterococcus</taxon>
    </lineage>
</organism>
<evidence type="ECO:0008006" key="4">
    <source>
        <dbReference type="Google" id="ProtNLM"/>
    </source>
</evidence>
<keyword evidence="1" id="KW-0472">Membrane</keyword>
<feature type="transmembrane region" description="Helical" evidence="1">
    <location>
        <begin position="67"/>
        <end position="87"/>
    </location>
</feature>
<feature type="transmembrane region" description="Helical" evidence="1">
    <location>
        <begin position="364"/>
        <end position="388"/>
    </location>
</feature>
<keyword evidence="3" id="KW-1185">Reference proteome</keyword>
<dbReference type="RefSeq" id="WP_016175419.1">
    <property type="nucleotide sequence ID" value="NZ_CP147251.1"/>
</dbReference>
<feature type="transmembrane region" description="Helical" evidence="1">
    <location>
        <begin position="6"/>
        <end position="22"/>
    </location>
</feature>
<dbReference type="Proteomes" id="UP000664701">
    <property type="component" value="Chromosome"/>
</dbReference>
<feature type="transmembrane region" description="Helical" evidence="1">
    <location>
        <begin position="400"/>
        <end position="422"/>
    </location>
</feature>
<feature type="transmembrane region" description="Helical" evidence="1">
    <location>
        <begin position="147"/>
        <end position="170"/>
    </location>
</feature>
<feature type="transmembrane region" description="Helical" evidence="1">
    <location>
        <begin position="220"/>
        <end position="240"/>
    </location>
</feature>
<feature type="transmembrane region" description="Helical" evidence="1">
    <location>
        <begin position="99"/>
        <end position="116"/>
    </location>
</feature>
<evidence type="ECO:0000256" key="1">
    <source>
        <dbReference type="SAM" id="Phobius"/>
    </source>
</evidence>
<name>A0ABZ2SUH7_9ENTE</name>
<reference evidence="2 3" key="1">
    <citation type="submission" date="2024-03" db="EMBL/GenBank/DDBJ databases">
        <title>The Genome Sequence of Enterococcus sp. DIV2402.</title>
        <authorList>
            <consortium name="The Broad Institute Genomics Platform"/>
            <consortium name="The Broad Institute Microbial Omics Core"/>
            <consortium name="The Broad Institute Genomic Center for Infectious Diseases"/>
            <person name="Earl A."/>
            <person name="Manson A."/>
            <person name="Gilmore M."/>
            <person name="Schwartman J."/>
            <person name="Shea T."/>
            <person name="Abouelleil A."/>
            <person name="Cao P."/>
            <person name="Chapman S."/>
            <person name="Cusick C."/>
            <person name="Young S."/>
            <person name="Neafsey D."/>
            <person name="Nusbaum C."/>
            <person name="Birren B."/>
        </authorList>
    </citation>
    <scope>NUCLEOTIDE SEQUENCE [LARGE SCALE GENOMIC DNA]</scope>
    <source>
        <strain evidence="2 3">DIV2402</strain>
    </source>
</reference>
<keyword evidence="1" id="KW-0812">Transmembrane</keyword>
<feature type="transmembrane region" description="Helical" evidence="1">
    <location>
        <begin position="122"/>
        <end position="140"/>
    </location>
</feature>
<feature type="transmembrane region" description="Helical" evidence="1">
    <location>
        <begin position="182"/>
        <end position="200"/>
    </location>
</feature>
<evidence type="ECO:0000313" key="2">
    <source>
        <dbReference type="EMBL" id="WYJ77754.1"/>
    </source>
</evidence>